<comment type="subcellular location">
    <subcellularLocation>
        <location evidence="6">Cytoplasm</location>
    </subcellularLocation>
</comment>
<feature type="binding site" evidence="6">
    <location>
        <position position="401"/>
    </location>
    <ligand>
        <name>substrate</name>
    </ligand>
</feature>
<sequence length="406" mass="43453">MPDSEDTENTENTENSEEKATPRGFVVHTAPVGLADDGRDDFTVLASTVPAQVSAVFTRSRFAGPSVLLSRDAVADGRARGVVVLARNANVATGREGETNAREVRESVARTLGVPEGELLIASTGVIGRQYPMPQIREHLKSLSWPFPEGGFDRAARAIMTTDTRSKEVRLRCGDATLVGIAKGVGMIEPDMATLLTFFATDARLDPAEQDRIFRRVMDRTFNAVSIDTDTSTSDTAVLFANGLAGDVDPVAFESVLYEAALALVKDIASDGEGASKLIEVQVTGARDTAQAKRVGKTVVNSPLVKTAVHGSDPNWGRVAMAIGKCSDDTDIDQDAVTIRFGEVEVYPPRADADRDEDALRAAVAEHLQGDEVVIGIDLGIADEAFTVYGCDLTEGYVRLNSEYTT</sequence>
<protein>
    <recommendedName>
        <fullName evidence="6">Arginine biosynthesis bifunctional protein ArgJ</fullName>
    </recommendedName>
    <domain>
        <recommendedName>
            <fullName evidence="6">Glutamate N-acetyltransferase</fullName>
            <ecNumber evidence="6">2.3.1.35</ecNumber>
        </recommendedName>
        <alternativeName>
            <fullName evidence="6">Ornithine acetyltransferase</fullName>
            <shortName evidence="6">OATase</shortName>
        </alternativeName>
        <alternativeName>
            <fullName evidence="6">Ornithine transacetylase</fullName>
        </alternativeName>
    </domain>
    <domain>
        <recommendedName>
            <fullName evidence="6">Amino-acid acetyltransferase</fullName>
            <ecNumber evidence="6">2.3.1.1</ecNumber>
        </recommendedName>
        <alternativeName>
            <fullName evidence="6">N-acetylglutamate synthase</fullName>
            <shortName evidence="6">AGSase</shortName>
        </alternativeName>
    </domain>
    <component>
        <recommendedName>
            <fullName evidence="6">Arginine biosynthesis bifunctional protein ArgJ alpha chain</fullName>
        </recommendedName>
    </component>
    <component>
        <recommendedName>
            <fullName evidence="6">Arginine biosynthesis bifunctional protein ArgJ beta chain</fullName>
        </recommendedName>
    </component>
</protein>
<dbReference type="PANTHER" id="PTHR23100">
    <property type="entry name" value="ARGININE BIOSYNTHESIS BIFUNCTIONAL PROTEIN ARGJ"/>
    <property type="match status" value="1"/>
</dbReference>
<keyword evidence="6" id="KW-0055">Arginine biosynthesis</keyword>
<dbReference type="RefSeq" id="WP_381257874.1">
    <property type="nucleotide sequence ID" value="NZ_JBHTBI010000021.1"/>
</dbReference>
<evidence type="ECO:0000256" key="7">
    <source>
        <dbReference type="SAM" id="MobiDB-lite"/>
    </source>
</evidence>
<evidence type="ECO:0000256" key="5">
    <source>
        <dbReference type="ARBA" id="ARBA00023315"/>
    </source>
</evidence>
<dbReference type="HAMAP" id="MF_01106">
    <property type="entry name" value="ArgJ"/>
    <property type="match status" value="1"/>
</dbReference>
<dbReference type="InterPro" id="IPR042195">
    <property type="entry name" value="ArgJ_beta_C"/>
</dbReference>
<dbReference type="PANTHER" id="PTHR23100:SF0">
    <property type="entry name" value="ARGININE BIOSYNTHESIS BIFUNCTIONAL PROTEIN ARGJ, MITOCHONDRIAL"/>
    <property type="match status" value="1"/>
</dbReference>
<feature type="site" description="Involved in the stabilization of negative charge on the oxyanion by the formation of the oxyanion hole" evidence="6">
    <location>
        <position position="125"/>
    </location>
</feature>
<feature type="site" description="Cleavage; by autolysis" evidence="6">
    <location>
        <begin position="193"/>
        <end position="194"/>
    </location>
</feature>
<comment type="similarity">
    <text evidence="1 6">Belongs to the ArgJ family.</text>
</comment>
<evidence type="ECO:0000256" key="4">
    <source>
        <dbReference type="ARBA" id="ARBA00022813"/>
    </source>
</evidence>
<keyword evidence="5 6" id="KW-0012">Acyltransferase</keyword>
<feature type="chain" id="PRO_5044931470" description="Arginine biosynthesis bifunctional protein ArgJ alpha chain" evidence="6">
    <location>
        <begin position="1"/>
        <end position="193"/>
    </location>
</feature>
<dbReference type="InterPro" id="IPR002813">
    <property type="entry name" value="Arg_biosynth_ArgJ"/>
</dbReference>
<dbReference type="Proteomes" id="UP001596957">
    <property type="component" value="Unassembled WGS sequence"/>
</dbReference>
<feature type="site" description="Involved in the stabilization of negative charge on the oxyanion by the formation of the oxyanion hole" evidence="6">
    <location>
        <position position="124"/>
    </location>
</feature>
<dbReference type="InterPro" id="IPR016117">
    <property type="entry name" value="ArgJ-like_dom_sf"/>
</dbReference>
<comment type="catalytic activity">
    <reaction evidence="6">
        <text>N(2)-acetyl-L-ornithine + L-glutamate = N-acetyl-L-glutamate + L-ornithine</text>
        <dbReference type="Rhea" id="RHEA:15349"/>
        <dbReference type="ChEBI" id="CHEBI:29985"/>
        <dbReference type="ChEBI" id="CHEBI:44337"/>
        <dbReference type="ChEBI" id="CHEBI:46911"/>
        <dbReference type="ChEBI" id="CHEBI:57805"/>
        <dbReference type="EC" id="2.3.1.35"/>
    </reaction>
</comment>
<comment type="caution">
    <text evidence="8">The sequence shown here is derived from an EMBL/GenBank/DDBJ whole genome shotgun (WGS) entry which is preliminary data.</text>
</comment>
<proteinExistence type="inferred from homology"/>
<dbReference type="EC" id="2.3.1.35" evidence="6"/>
<evidence type="ECO:0000313" key="8">
    <source>
        <dbReference type="EMBL" id="MFD0282445.1"/>
    </source>
</evidence>
<keyword evidence="6" id="KW-0511">Multifunctional enzyme</keyword>
<evidence type="ECO:0000256" key="2">
    <source>
        <dbReference type="ARBA" id="ARBA00011475"/>
    </source>
</evidence>
<dbReference type="GO" id="GO:0004358">
    <property type="term" value="F:L-glutamate N-acetyltransferase activity, acting on acetyl-L-ornithine as donor"/>
    <property type="evidence" value="ECO:0007669"/>
    <property type="project" value="UniProtKB-EC"/>
</dbReference>
<feature type="compositionally biased region" description="Acidic residues" evidence="7">
    <location>
        <begin position="1"/>
        <end position="15"/>
    </location>
</feature>
<feature type="active site" description="Nucleophile" evidence="6">
    <location>
        <position position="194"/>
    </location>
</feature>
<evidence type="ECO:0000256" key="3">
    <source>
        <dbReference type="ARBA" id="ARBA00022679"/>
    </source>
</evidence>
<feature type="binding site" evidence="6">
    <location>
        <position position="273"/>
    </location>
    <ligand>
        <name>substrate</name>
    </ligand>
</feature>
<dbReference type="Pfam" id="PF01960">
    <property type="entry name" value="ArgJ"/>
    <property type="match status" value="1"/>
</dbReference>
<comment type="function">
    <text evidence="6">Catalyzes two activities which are involved in the cyclic version of arginine biosynthesis: the synthesis of N-acetylglutamate from glutamate and acetyl-CoA as the acetyl donor, and of ornithine by transacetylation between N(2)-acetylornithine and glutamate.</text>
</comment>
<comment type="pathway">
    <text evidence="6">Amino-acid biosynthesis; L-arginine biosynthesis; N(2)-acetyl-L-ornithine from L-glutamate: step 1/4.</text>
</comment>
<organism evidence="8 9">
    <name type="scientific">Streptomyces lutosisoli</name>
    <dbReference type="NCBI Taxonomy" id="2665721"/>
    <lineage>
        <taxon>Bacteria</taxon>
        <taxon>Bacillati</taxon>
        <taxon>Actinomycetota</taxon>
        <taxon>Actinomycetes</taxon>
        <taxon>Kitasatosporales</taxon>
        <taxon>Streptomycetaceae</taxon>
        <taxon>Streptomyces</taxon>
    </lineage>
</organism>
<dbReference type="NCBIfam" id="TIGR00120">
    <property type="entry name" value="ArgJ"/>
    <property type="match status" value="1"/>
</dbReference>
<dbReference type="SUPFAM" id="SSF56266">
    <property type="entry name" value="DmpA/ArgJ-like"/>
    <property type="match status" value="1"/>
</dbReference>
<feature type="binding site" evidence="6">
    <location>
        <position position="406"/>
    </location>
    <ligand>
        <name>substrate</name>
    </ligand>
</feature>
<feature type="chain" id="PRO_5044931471" description="Arginine biosynthesis bifunctional protein ArgJ beta chain" evidence="6">
    <location>
        <begin position="194"/>
        <end position="406"/>
    </location>
</feature>
<keyword evidence="6" id="KW-0963">Cytoplasm</keyword>
<evidence type="ECO:0000256" key="6">
    <source>
        <dbReference type="HAMAP-Rule" id="MF_01106"/>
    </source>
</evidence>
<evidence type="ECO:0000256" key="1">
    <source>
        <dbReference type="ARBA" id="ARBA00006774"/>
    </source>
</evidence>
<comment type="subunit">
    <text evidence="2 6">Heterotetramer of two alpha and two beta chains.</text>
</comment>
<name>A0ABW2VD59_9ACTN</name>
<feature type="binding site" evidence="6">
    <location>
        <position position="183"/>
    </location>
    <ligand>
        <name>substrate</name>
    </ligand>
</feature>
<reference evidence="9" key="1">
    <citation type="journal article" date="2019" name="Int. J. Syst. Evol. Microbiol.">
        <title>The Global Catalogue of Microorganisms (GCM) 10K type strain sequencing project: providing services to taxonomists for standard genome sequencing and annotation.</title>
        <authorList>
            <consortium name="The Broad Institute Genomics Platform"/>
            <consortium name="The Broad Institute Genome Sequencing Center for Infectious Disease"/>
            <person name="Wu L."/>
            <person name="Ma J."/>
        </authorList>
    </citation>
    <scope>NUCLEOTIDE SEQUENCE [LARGE SCALE GENOMIC DNA]</scope>
    <source>
        <strain evidence="9">CGMCC 4.7198</strain>
    </source>
</reference>
<feature type="binding site" evidence="6">
    <location>
        <position position="194"/>
    </location>
    <ligand>
        <name>substrate</name>
    </ligand>
</feature>
<comment type="catalytic activity">
    <reaction evidence="6">
        <text>L-glutamate + acetyl-CoA = N-acetyl-L-glutamate + CoA + H(+)</text>
        <dbReference type="Rhea" id="RHEA:24292"/>
        <dbReference type="ChEBI" id="CHEBI:15378"/>
        <dbReference type="ChEBI" id="CHEBI:29985"/>
        <dbReference type="ChEBI" id="CHEBI:44337"/>
        <dbReference type="ChEBI" id="CHEBI:57287"/>
        <dbReference type="ChEBI" id="CHEBI:57288"/>
        <dbReference type="EC" id="2.3.1.1"/>
    </reaction>
</comment>
<dbReference type="EC" id="2.3.1.1" evidence="6"/>
<dbReference type="Gene3D" id="3.10.20.340">
    <property type="entry name" value="ArgJ beta chain, C-terminal domain"/>
    <property type="match status" value="1"/>
</dbReference>
<keyword evidence="4 6" id="KW-0068">Autocatalytic cleavage</keyword>
<keyword evidence="9" id="KW-1185">Reference proteome</keyword>
<comment type="pathway">
    <text evidence="6">Amino-acid biosynthesis; L-arginine biosynthesis; L-ornithine and N-acetyl-L-glutamate from L-glutamate and N(2)-acetyl-L-ornithine (cyclic): step 1/1.</text>
</comment>
<dbReference type="CDD" id="cd02152">
    <property type="entry name" value="OAT"/>
    <property type="match status" value="1"/>
</dbReference>
<feature type="region of interest" description="Disordered" evidence="7">
    <location>
        <begin position="1"/>
        <end position="24"/>
    </location>
</feature>
<keyword evidence="6" id="KW-0028">Amino-acid biosynthesis</keyword>
<keyword evidence="3 6" id="KW-0808">Transferase</keyword>
<dbReference type="Gene3D" id="3.60.70.12">
    <property type="entry name" value="L-amino peptidase D-ALA esterase/amidase"/>
    <property type="match status" value="1"/>
</dbReference>
<gene>
    <name evidence="6 8" type="primary">argJ</name>
    <name evidence="8" type="ORF">ACFQZP_12235</name>
</gene>
<evidence type="ECO:0000313" key="9">
    <source>
        <dbReference type="Proteomes" id="UP001596957"/>
    </source>
</evidence>
<accession>A0ABW2VD59</accession>
<dbReference type="EMBL" id="JBHTEC010000001">
    <property type="protein sequence ID" value="MFD0282445.1"/>
    <property type="molecule type" value="Genomic_DNA"/>
</dbReference>
<dbReference type="NCBIfam" id="NF003802">
    <property type="entry name" value="PRK05388.1"/>
    <property type="match status" value="1"/>
</dbReference>
<feature type="binding site" evidence="6">
    <location>
        <position position="161"/>
    </location>
    <ligand>
        <name>substrate</name>
    </ligand>
</feature>